<evidence type="ECO:0000313" key="11">
    <source>
        <dbReference type="Proteomes" id="UP000072874"/>
    </source>
</evidence>
<dbReference type="PANTHER" id="PTHR44215">
    <property type="entry name" value="WD REPEAT-CONTAINING PROTEIN 75"/>
    <property type="match status" value="1"/>
</dbReference>
<evidence type="ECO:0000256" key="2">
    <source>
        <dbReference type="ARBA" id="ARBA00022517"/>
    </source>
</evidence>
<dbReference type="Proteomes" id="UP000072874">
    <property type="component" value="Chromosome 9"/>
</dbReference>
<dbReference type="VEuPathDB" id="PlasmoDB:PY05911"/>
<gene>
    <name evidence="10" type="ORF">PY17X_0923900</name>
    <name evidence="9" type="ORF">PYYM_0923300</name>
</gene>
<evidence type="ECO:0000256" key="7">
    <source>
        <dbReference type="ARBA" id="ARBA00023242"/>
    </source>
</evidence>
<keyword evidence="2" id="KW-0690">Ribosome biogenesis</keyword>
<dbReference type="PANTHER" id="PTHR44215:SF1">
    <property type="entry name" value="WD REPEAT-CONTAINING PROTEIN 75"/>
    <property type="match status" value="1"/>
</dbReference>
<accession>A0A078K7K6</accession>
<dbReference type="GO" id="GO:0032040">
    <property type="term" value="C:small-subunit processome"/>
    <property type="evidence" value="ECO:0007669"/>
    <property type="project" value="InterPro"/>
</dbReference>
<dbReference type="OMA" id="CNNKYNT"/>
<keyword evidence="3" id="KW-0698">rRNA processing</keyword>
<proteinExistence type="predicted"/>
<evidence type="ECO:0000256" key="1">
    <source>
        <dbReference type="ARBA" id="ARBA00004604"/>
    </source>
</evidence>
<dbReference type="VEuPathDB" id="PlasmoDB:PYYM_0923300"/>
<keyword evidence="6" id="KW-0804">Transcription</keyword>
<reference evidence="11 12" key="1">
    <citation type="journal article" date="2014" name="BMC Biol.">
        <title>A comprehensive evaluation of rodent malaria parasite genomes and gene expression.</title>
        <authorList>
            <person name="Otto T.D."/>
            <person name="Bohme U."/>
            <person name="Jackson A.P."/>
            <person name="Hunt M."/>
            <person name="Franke-Fayard B."/>
            <person name="Hoeijmakers W.A."/>
            <person name="Religa A.A."/>
            <person name="Robertson L."/>
            <person name="Sanders M."/>
            <person name="Ogun S.A."/>
            <person name="Cunningham D."/>
            <person name="Erhart A."/>
            <person name="Billker O."/>
            <person name="Khan S.M."/>
            <person name="Stunnenberg H.G."/>
            <person name="Langhorne J."/>
            <person name="Holder A.A."/>
            <person name="Waters A.P."/>
            <person name="Newbold C.I."/>
            <person name="Pain A."/>
            <person name="Berriman M."/>
            <person name="Janse C.J."/>
        </authorList>
    </citation>
    <scope>NUCLEOTIDE SEQUENCE [LARGE SCALE GENOMIC DNA]</scope>
    <source>
        <strain evidence="10 11">17X</strain>
        <strain evidence="9 12">YM</strain>
    </source>
</reference>
<sequence>MCEPNKNTPQWISVDGNNQEKIYSESLNNEENELLKDENISNREKELILKNQNFVKDLELLELNLGGNMIKNKPILSKSNISYFCTEKNIICLNLKKKKKKIIVTSFSIDRMFYFYDKKSDEEYLILKGFDTYIYIYQITNKRFQFIKKFIINNLFYINSFGKNGELCLATWEFVENKIYTNFFLLRFAFNYENGFYNFDNDQQDGEQDDGQNEPPPHHVTYNYESSFENECDMNTYPDELSIIYESESESEEFIKNNYYNPNFKGKKKKKKKKKKVIGTKLILKPILKIKYIYFSMIDMDENLSKLVLANNNLIIIYDITKSWYNILYYTNYISAVKICDDDKSLCVGFFNGYIYILNFGEIISNNYEQNESLNKDSNNTSNIPQQMYSNYLFNNIKSFSRMFPYVPVFEAEYINSDILGTQINDKECDNNGFVKNIPYINLGDGIKNVINKQKINCTKYKWHSHSVYNIITKQNKICSTGEEGVILIYNRNDASFEFISHLGSPCYYMYLNIKKNIIICNSLNNSILFINYNKRLFFYKYKGLSMPLKLSQLFYNNLDMITNVKKSFGIFESQLFDKFNYNEQFINKRKKNQVNILNDEKAKNNDIVEIEENDEKTNNNDIVEIEENDDNPQNNDIDKEDDGANFYNFSENENNEMAKKSIITFESIQNELEKRIYNNANIENNLYQNFQLSYFCGSNDGLICCFLTSFAHLQLYNVEKNKHIKNICPLNIIYKSRTDSEKVNDIELILYAINNTRNIIMTIEKRNYYIYGILDAINKNLIHTVYTIRFWIHIKNFDYYDMFHYVINKEPDDISDIMGNKKDTINNNKDREETEMSEENKTNYNDDLNNSKINTNHNIEKYKKIIPHPALSLFILLCSDGNITYWCLEKSDKILGDDIYQNFEIEKYEINSFNLAYIIKNTENETDIFPNNINNNKDVENNTTQNKLNDEEEEDDENENEKYNIITVVKNINYKNTPILNGDISKDGGILCICHDTIISIWDCINLKTLAIINHPMYTLLNDYIFNLYKGIEIFNVENNMYMCYYSFDTLFIYSLNQFHLVHEKKFNGIIEYVKFDKHSSKMLAVGITKRIKISNDQKINQHHYDNTCLVQKNYLYKFSQNYLKKKKKFYLSQNKPIIAIDFAPINKEQSVTLTNYQDEAIIIALNSKFQICTFYFNNYPKHVQLR</sequence>
<dbReference type="EMBL" id="LK934637">
    <property type="protein sequence ID" value="CDU18011.1"/>
    <property type="molecule type" value="Genomic_DNA"/>
</dbReference>
<dbReference type="KEGG" id="pyo:PY17X_0923900"/>
<organism evidence="9 12">
    <name type="scientific">Plasmodium yoelii</name>
    <dbReference type="NCBI Taxonomy" id="5861"/>
    <lineage>
        <taxon>Eukaryota</taxon>
        <taxon>Sar</taxon>
        <taxon>Alveolata</taxon>
        <taxon>Apicomplexa</taxon>
        <taxon>Aconoidasida</taxon>
        <taxon>Haemosporida</taxon>
        <taxon>Plasmodiidae</taxon>
        <taxon>Plasmodium</taxon>
        <taxon>Plasmodium (Vinckeia)</taxon>
    </lineage>
</organism>
<evidence type="ECO:0000313" key="12">
    <source>
        <dbReference type="Proteomes" id="UP000072904"/>
    </source>
</evidence>
<dbReference type="VEuPathDB" id="PlasmoDB:PY17X_0923900"/>
<feature type="region of interest" description="Disordered" evidence="8">
    <location>
        <begin position="819"/>
        <end position="849"/>
    </location>
</feature>
<dbReference type="RefSeq" id="XP_726451.2">
    <property type="nucleotide sequence ID" value="XM_721358.2"/>
</dbReference>
<dbReference type="AlphaFoldDB" id="A0A078K7K6"/>
<reference evidence="9" key="3">
    <citation type="submission" date="2014-05" db="EMBL/GenBank/DDBJ databases">
        <authorList>
            <person name="Aslett A.Martin."/>
            <person name="De Silva Nishadi"/>
        </authorList>
    </citation>
    <scope>NUCLEOTIDE SEQUENCE</scope>
    <source>
        <strain evidence="9">YM</strain>
    </source>
</reference>
<feature type="region of interest" description="Disordered" evidence="8">
    <location>
        <begin position="930"/>
        <end position="961"/>
    </location>
</feature>
<dbReference type="InterPro" id="IPR036322">
    <property type="entry name" value="WD40_repeat_dom_sf"/>
</dbReference>
<feature type="compositionally biased region" description="Basic and acidic residues" evidence="8">
    <location>
        <begin position="820"/>
        <end position="842"/>
    </location>
</feature>
<dbReference type="SUPFAM" id="SSF50978">
    <property type="entry name" value="WD40 repeat-like"/>
    <property type="match status" value="1"/>
</dbReference>
<reference evidence="10" key="2">
    <citation type="submission" date="2014-05" db="EMBL/GenBank/DDBJ databases">
        <authorList>
            <person name="Aslett M.A."/>
            <person name="De Silva N."/>
        </authorList>
    </citation>
    <scope>NUCLEOTIDE SEQUENCE</scope>
    <source>
        <strain evidence="10">17X</strain>
    </source>
</reference>
<feature type="compositionally biased region" description="Acidic residues" evidence="8">
    <location>
        <begin position="951"/>
        <end position="960"/>
    </location>
</feature>
<evidence type="ECO:0000313" key="9">
    <source>
        <dbReference type="EMBL" id="CDU18011.1"/>
    </source>
</evidence>
<evidence type="ECO:0000313" key="10">
    <source>
        <dbReference type="EMBL" id="VTZ78428.1"/>
    </source>
</evidence>
<evidence type="ECO:0000256" key="6">
    <source>
        <dbReference type="ARBA" id="ARBA00023163"/>
    </source>
</evidence>
<comment type="subcellular location">
    <subcellularLocation>
        <location evidence="1">Nucleus</location>
        <location evidence="1">Nucleolus</location>
    </subcellularLocation>
</comment>
<dbReference type="OrthoDB" id="4096at2759"/>
<dbReference type="InterPro" id="IPR053826">
    <property type="entry name" value="WDR75"/>
</dbReference>
<reference evidence="10" key="4">
    <citation type="submission" date="2019-05" db="EMBL/GenBank/DDBJ databases">
        <authorList>
            <consortium name="Pathogen Informatics"/>
        </authorList>
    </citation>
    <scope>NUCLEOTIDE SEQUENCE</scope>
    <source>
        <strain evidence="10">17X</strain>
    </source>
</reference>
<dbReference type="GeneID" id="3791791"/>
<dbReference type="GO" id="GO:0003723">
    <property type="term" value="F:RNA binding"/>
    <property type="evidence" value="ECO:0007669"/>
    <property type="project" value="InterPro"/>
</dbReference>
<evidence type="ECO:0000256" key="8">
    <source>
        <dbReference type="SAM" id="MobiDB-lite"/>
    </source>
</evidence>
<dbReference type="EMBL" id="LM993663">
    <property type="protein sequence ID" value="VTZ78428.1"/>
    <property type="molecule type" value="Genomic_DNA"/>
</dbReference>
<evidence type="ECO:0000256" key="3">
    <source>
        <dbReference type="ARBA" id="ARBA00022552"/>
    </source>
</evidence>
<keyword evidence="5" id="KW-0677">Repeat</keyword>
<keyword evidence="4" id="KW-0853">WD repeat</keyword>
<dbReference type="GO" id="GO:0006364">
    <property type="term" value="P:rRNA processing"/>
    <property type="evidence" value="ECO:0007669"/>
    <property type="project" value="UniProtKB-KW"/>
</dbReference>
<evidence type="ECO:0000256" key="4">
    <source>
        <dbReference type="ARBA" id="ARBA00022574"/>
    </source>
</evidence>
<dbReference type="VEuPathDB" id="PlasmoDB:Py17XNL_000900257"/>
<feature type="compositionally biased region" description="Low complexity" evidence="8">
    <location>
        <begin position="932"/>
        <end position="947"/>
    </location>
</feature>
<name>A0A078K7K6_PLAYE</name>
<dbReference type="GO" id="GO:0045943">
    <property type="term" value="P:positive regulation of transcription by RNA polymerase I"/>
    <property type="evidence" value="ECO:0007669"/>
    <property type="project" value="InterPro"/>
</dbReference>
<protein>
    <submittedName>
        <fullName evidence="10">WD repeat-containing protein, putative</fullName>
    </submittedName>
</protein>
<dbReference type="Proteomes" id="UP000072904">
    <property type="component" value="Chromosome 9"/>
</dbReference>
<evidence type="ECO:0000256" key="5">
    <source>
        <dbReference type="ARBA" id="ARBA00022737"/>
    </source>
</evidence>
<dbReference type="GO" id="GO:2000234">
    <property type="term" value="P:positive regulation of rRNA processing"/>
    <property type="evidence" value="ECO:0007669"/>
    <property type="project" value="TreeGrafter"/>
</dbReference>
<keyword evidence="7" id="KW-0539">Nucleus</keyword>